<name>A0A645HE76_9ZZZZ</name>
<dbReference type="GO" id="GO:0003678">
    <property type="term" value="F:DNA helicase activity"/>
    <property type="evidence" value="ECO:0007669"/>
    <property type="project" value="UniProtKB-EC"/>
</dbReference>
<sequence length="199" mass="22379">MDIIAKTRKLQSAHPDLGLVIIDYLGLVQLTQTNSRNPDSRQEEVRKISLALKAMAKDLKLPVVIVSQLSRDVEKRDAKKPMLSDLRDSGSIEQDADVVMLLYREDYYSDQKKKEIGNKKPSQLSSSDRFELVRQQKEKEAGDTLPGNASYVEVNVAKNRNGATGKVPLFFYKDFGRFDSPSKAWVDAMREVEDSAAAD</sequence>
<protein>
    <submittedName>
        <fullName evidence="3">Replicative DNA helicase</fullName>
        <ecNumber evidence="3">3.6.4.12</ecNumber>
    </submittedName>
</protein>
<dbReference type="AlphaFoldDB" id="A0A645HE76"/>
<dbReference type="Gene3D" id="3.40.50.300">
    <property type="entry name" value="P-loop containing nucleotide triphosphate hydrolases"/>
    <property type="match status" value="1"/>
</dbReference>
<dbReference type="GO" id="GO:0006260">
    <property type="term" value="P:DNA replication"/>
    <property type="evidence" value="ECO:0007669"/>
    <property type="project" value="InterPro"/>
</dbReference>
<dbReference type="EC" id="3.6.4.12" evidence="3"/>
<keyword evidence="3" id="KW-0547">Nucleotide-binding</keyword>
<keyword evidence="3" id="KW-0067">ATP-binding</keyword>
<evidence type="ECO:0000313" key="3">
    <source>
        <dbReference type="EMBL" id="MPN37335.1"/>
    </source>
</evidence>
<gene>
    <name evidence="3" type="primary">dnaC_59</name>
    <name evidence="3" type="ORF">SDC9_184852</name>
</gene>
<dbReference type="GO" id="GO:0005524">
    <property type="term" value="F:ATP binding"/>
    <property type="evidence" value="ECO:0007669"/>
    <property type="project" value="InterPro"/>
</dbReference>
<dbReference type="SUPFAM" id="SSF52540">
    <property type="entry name" value="P-loop containing nucleoside triphosphate hydrolases"/>
    <property type="match status" value="1"/>
</dbReference>
<reference evidence="3" key="1">
    <citation type="submission" date="2019-08" db="EMBL/GenBank/DDBJ databases">
        <authorList>
            <person name="Kucharzyk K."/>
            <person name="Murdoch R.W."/>
            <person name="Higgins S."/>
            <person name="Loffler F."/>
        </authorList>
    </citation>
    <scope>NUCLEOTIDE SEQUENCE</scope>
</reference>
<keyword evidence="3" id="KW-0347">Helicase</keyword>
<organism evidence="3">
    <name type="scientific">bioreactor metagenome</name>
    <dbReference type="NCBI Taxonomy" id="1076179"/>
    <lineage>
        <taxon>unclassified sequences</taxon>
        <taxon>metagenomes</taxon>
        <taxon>ecological metagenomes</taxon>
    </lineage>
</organism>
<dbReference type="EMBL" id="VSSQ01091933">
    <property type="protein sequence ID" value="MPN37335.1"/>
    <property type="molecule type" value="Genomic_DNA"/>
</dbReference>
<dbReference type="InterPro" id="IPR027417">
    <property type="entry name" value="P-loop_NTPase"/>
</dbReference>
<dbReference type="PANTHER" id="PTHR30153">
    <property type="entry name" value="REPLICATIVE DNA HELICASE DNAB"/>
    <property type="match status" value="1"/>
</dbReference>
<dbReference type="Pfam" id="PF03796">
    <property type="entry name" value="DnaB_C"/>
    <property type="match status" value="1"/>
</dbReference>
<evidence type="ECO:0000259" key="2">
    <source>
        <dbReference type="PROSITE" id="PS51199"/>
    </source>
</evidence>
<dbReference type="GO" id="GO:0016787">
    <property type="term" value="F:hydrolase activity"/>
    <property type="evidence" value="ECO:0007669"/>
    <property type="project" value="UniProtKB-KW"/>
</dbReference>
<evidence type="ECO:0000256" key="1">
    <source>
        <dbReference type="SAM" id="MobiDB-lite"/>
    </source>
</evidence>
<proteinExistence type="predicted"/>
<dbReference type="InterPro" id="IPR007694">
    <property type="entry name" value="DNA_helicase_DnaB-like_C"/>
</dbReference>
<dbReference type="PROSITE" id="PS51199">
    <property type="entry name" value="SF4_HELICASE"/>
    <property type="match status" value="1"/>
</dbReference>
<feature type="region of interest" description="Disordered" evidence="1">
    <location>
        <begin position="113"/>
        <end position="146"/>
    </location>
</feature>
<dbReference type="GO" id="GO:0005829">
    <property type="term" value="C:cytosol"/>
    <property type="evidence" value="ECO:0007669"/>
    <property type="project" value="TreeGrafter"/>
</dbReference>
<accession>A0A645HE76</accession>
<dbReference type="PANTHER" id="PTHR30153:SF2">
    <property type="entry name" value="REPLICATIVE DNA HELICASE"/>
    <property type="match status" value="1"/>
</dbReference>
<comment type="caution">
    <text evidence="3">The sequence shown here is derived from an EMBL/GenBank/DDBJ whole genome shotgun (WGS) entry which is preliminary data.</text>
</comment>
<feature type="domain" description="SF4 helicase" evidence="2">
    <location>
        <begin position="1"/>
        <end position="185"/>
    </location>
</feature>
<keyword evidence="3" id="KW-0378">Hydrolase</keyword>
<feature type="compositionally biased region" description="Basic and acidic residues" evidence="1">
    <location>
        <begin position="128"/>
        <end position="142"/>
    </location>
</feature>